<sequence length="477" mass="51743">MRGDYEGALLEEVSRAGPSPHAWGLRWRWGLHWRLARAIPTCVGTTRFSLLGDGGVAGHPHMRGDYPNLAATSPNARGPSPHAWGLRPKRNMRRGFFRAIPTCVGTTARCPVPWRSNPGHPHMRGDYAPFTTAPRITAGHPHMRGDYSPGHQRHRRHHGPSPHAWGLRLRPARGAPGARAIPTCVGTTVQGLIAERALRGPSPHAWGLRTARRGALRVGRAIPTCVGTTAGDPVAGGRRPGHPHMRGDYVWPYREDDRVIRAIPTCVGTTEYQARVGGGVRGPSPHAWGLLHPCGATWPPPPGHPHMRGDYFHGGDPHGFKLGPSPHAWGLRAHARRRPRPHRAIPTCVGTTTRIFSRDAWEPGHPHMRGDYCGFCGSRRFRSGPSPHAWGLRRGAYGQPGGARAIPTCVGTTPVIQQFVMRGPGPSPHAWGLRAPGPGGLTSCAGHPHMRGDYARTARIPARVPGPSPHAWGLHMT</sequence>
<gene>
    <name evidence="2" type="ordered locus">TSC_c12530</name>
</gene>
<reference evidence="2 3" key="2">
    <citation type="journal article" date="2011" name="BMC Genomics">
        <title>Sequence of the hyperplastic genome of the naturally competent Thermus scotoductus SA-01.</title>
        <authorList>
            <person name="Gounder K."/>
            <person name="Brzuszkiewicz E."/>
            <person name="Liesegang H."/>
            <person name="Wollherr A."/>
            <person name="Daniel R."/>
            <person name="Gottschalk G."/>
            <person name="Reva O."/>
            <person name="Kumwenda B."/>
            <person name="Srivastava M."/>
            <person name="Bricio C."/>
            <person name="Berenguer J."/>
            <person name="van Heerden E."/>
            <person name="Litthauer D."/>
        </authorList>
    </citation>
    <scope>NUCLEOTIDE SEQUENCE [LARGE SCALE GENOMIC DNA]</scope>
    <source>
        <strain evidence="3">ATCC 700910 / SA-01</strain>
    </source>
</reference>
<dbReference type="AntiFam" id="ANF00006">
    <property type="entry name" value="Translation of CRISPR region"/>
</dbReference>
<name>E8PQU1_THESS</name>
<feature type="compositionally biased region" description="Basic residues" evidence="1">
    <location>
        <begin position="151"/>
        <end position="160"/>
    </location>
</feature>
<feature type="region of interest" description="Disordered" evidence="1">
    <location>
        <begin position="147"/>
        <end position="167"/>
    </location>
</feature>
<dbReference type="eggNOG" id="ENOG5030QAJ">
    <property type="taxonomic scope" value="Bacteria"/>
</dbReference>
<proteinExistence type="predicted"/>
<reference evidence="3" key="1">
    <citation type="submission" date="2010-03" db="EMBL/GenBank/DDBJ databases">
        <title>The genome sequence of Thermus scotoductus SA-01.</title>
        <authorList>
            <person name="Gounder K."/>
            <person name="Liesegang H."/>
            <person name="Brzuszkiewicz E."/>
            <person name="Wollherr A."/>
            <person name="Daniel R."/>
            <person name="Gottschalk G."/>
            <person name="van Heerden E."/>
            <person name="Litthauer D."/>
        </authorList>
    </citation>
    <scope>NUCLEOTIDE SEQUENCE [LARGE SCALE GENOMIC DNA]</scope>
    <source>
        <strain evidence="3">ATCC 700910 / SA-01</strain>
    </source>
</reference>
<evidence type="ECO:0000313" key="3">
    <source>
        <dbReference type="Proteomes" id="UP000008087"/>
    </source>
</evidence>
<evidence type="ECO:0000256" key="1">
    <source>
        <dbReference type="SAM" id="MobiDB-lite"/>
    </source>
</evidence>
<dbReference type="AlphaFoldDB" id="E8PQU1"/>
<dbReference type="Proteomes" id="UP000008087">
    <property type="component" value="Chromosome"/>
</dbReference>
<evidence type="ECO:0000313" key="2">
    <source>
        <dbReference type="EMBL" id="ADW21873.1"/>
    </source>
</evidence>
<dbReference type="EMBL" id="CP001962">
    <property type="protein sequence ID" value="ADW21873.1"/>
    <property type="molecule type" value="Genomic_DNA"/>
</dbReference>
<organism evidence="2 3">
    <name type="scientific">Thermus scotoductus (strain ATCC 700910 / SA-01)</name>
    <dbReference type="NCBI Taxonomy" id="743525"/>
    <lineage>
        <taxon>Bacteria</taxon>
        <taxon>Thermotogati</taxon>
        <taxon>Deinococcota</taxon>
        <taxon>Deinococci</taxon>
        <taxon>Thermales</taxon>
        <taxon>Thermaceae</taxon>
        <taxon>Thermus</taxon>
    </lineage>
</organism>
<protein>
    <submittedName>
        <fullName evidence="2">Uncharacterized protein</fullName>
    </submittedName>
</protein>
<accession>E8PQU1</accession>
<dbReference type="STRING" id="743525.TSC_c12530"/>
<dbReference type="AntiFam" id="ANF00057">
    <property type="entry name" value="Translation of E. coli type CRISPR repeat"/>
</dbReference>
<dbReference type="KEGG" id="tsc:TSC_c12530"/>
<dbReference type="HOGENOM" id="CLU_572277_0_0_0"/>